<keyword evidence="1" id="KW-0472">Membrane</keyword>
<keyword evidence="1" id="KW-0812">Transmembrane</keyword>
<dbReference type="AlphaFoldDB" id="A0A1Y2M5Q7"/>
<proteinExistence type="predicted"/>
<keyword evidence="3" id="KW-1185">Reference proteome</keyword>
<feature type="transmembrane region" description="Helical" evidence="1">
    <location>
        <begin position="215"/>
        <end position="235"/>
    </location>
</feature>
<organism evidence="2 3">
    <name type="scientific">Epicoccum nigrum</name>
    <name type="common">Soil fungus</name>
    <name type="synonym">Epicoccum purpurascens</name>
    <dbReference type="NCBI Taxonomy" id="105696"/>
    <lineage>
        <taxon>Eukaryota</taxon>
        <taxon>Fungi</taxon>
        <taxon>Dikarya</taxon>
        <taxon>Ascomycota</taxon>
        <taxon>Pezizomycotina</taxon>
        <taxon>Dothideomycetes</taxon>
        <taxon>Pleosporomycetidae</taxon>
        <taxon>Pleosporales</taxon>
        <taxon>Pleosporineae</taxon>
        <taxon>Didymellaceae</taxon>
        <taxon>Epicoccum</taxon>
    </lineage>
</organism>
<sequence length="236" mass="24462">MSAVPVFSLTLTHTRHYKRANWVLKQSQRATDIVSQSFAFNIMRTFALVGSVAALLVALCAATPEANPKAKGDPMPQFNNNAPFSGAIYLVNTNGQQVTAQDTNYCPSSASQSCSSINAPSWCCPASYTCVVPANSNGLLGCCPAGNSCGGSVNAAAVTTVTVYAQLETTYIQKPTAVQGGFCATITMDGPGLPKAVDGDCGTILLVAEGMSVKFAGVALSIVTAVLHVAIGRLFR</sequence>
<gene>
    <name evidence="2" type="ORF">B5807_04391</name>
</gene>
<evidence type="ECO:0000313" key="2">
    <source>
        <dbReference type="EMBL" id="OSS50817.1"/>
    </source>
</evidence>
<dbReference type="Proteomes" id="UP000193240">
    <property type="component" value="Unassembled WGS sequence"/>
</dbReference>
<accession>A0A1Y2M5Q7</accession>
<evidence type="ECO:0000256" key="1">
    <source>
        <dbReference type="SAM" id="Phobius"/>
    </source>
</evidence>
<dbReference type="OMA" id="NWCPSSA"/>
<reference evidence="2 3" key="1">
    <citation type="journal article" date="2017" name="Genome Announc.">
        <title>Genome sequence of the saprophytic ascomycete Epicoccum nigrum ICMP 19927 strain isolated from New Zealand.</title>
        <authorList>
            <person name="Fokin M."/>
            <person name="Fleetwood D."/>
            <person name="Weir B.S."/>
            <person name="Villas-Boas S.G."/>
        </authorList>
    </citation>
    <scope>NUCLEOTIDE SEQUENCE [LARGE SCALE GENOMIC DNA]</scope>
    <source>
        <strain evidence="2 3">ICMP 19927</strain>
    </source>
</reference>
<evidence type="ECO:0000313" key="3">
    <source>
        <dbReference type="Proteomes" id="UP000193240"/>
    </source>
</evidence>
<dbReference type="EMBL" id="KZ107841">
    <property type="protein sequence ID" value="OSS50817.1"/>
    <property type="molecule type" value="Genomic_DNA"/>
</dbReference>
<dbReference type="PANTHER" id="PTHR39599">
    <property type="entry name" value="GPI-ANCHORED PROTEIN (EUROFUNG)-RELATED-RELATED"/>
    <property type="match status" value="1"/>
</dbReference>
<keyword evidence="1" id="KW-1133">Transmembrane helix</keyword>
<name>A0A1Y2M5Q7_EPING</name>
<dbReference type="InParanoid" id="A0A1Y2M5Q7"/>
<dbReference type="PANTHER" id="PTHR39599:SF1">
    <property type="entry name" value="GPI-ANCHORED PROTEIN (EUROFUNG)"/>
    <property type="match status" value="1"/>
</dbReference>
<protein>
    <submittedName>
        <fullName evidence="2">Uncharacterized protein</fullName>
    </submittedName>
</protein>